<dbReference type="PANTHER" id="PTHR35011">
    <property type="entry name" value="2,3-DIKETO-L-GULONATE TRAP TRANSPORTER SMALL PERMEASE PROTEIN YIAM"/>
    <property type="match status" value="1"/>
</dbReference>
<evidence type="ECO:0000256" key="6">
    <source>
        <dbReference type="ARBA" id="ARBA00022989"/>
    </source>
</evidence>
<keyword evidence="3" id="KW-1003">Cell membrane</keyword>
<evidence type="ECO:0000259" key="10">
    <source>
        <dbReference type="Pfam" id="PF04290"/>
    </source>
</evidence>
<comment type="similarity">
    <text evidence="8 9">Belongs to the TRAP transporter small permease family.</text>
</comment>
<keyword evidence="12" id="KW-1185">Reference proteome</keyword>
<evidence type="ECO:0000313" key="11">
    <source>
        <dbReference type="EMBL" id="MFK4753516.1"/>
    </source>
</evidence>
<dbReference type="Pfam" id="PF04290">
    <property type="entry name" value="DctQ"/>
    <property type="match status" value="1"/>
</dbReference>
<evidence type="ECO:0000256" key="9">
    <source>
        <dbReference type="RuleBase" id="RU369079"/>
    </source>
</evidence>
<evidence type="ECO:0000256" key="1">
    <source>
        <dbReference type="ARBA" id="ARBA00004429"/>
    </source>
</evidence>
<dbReference type="PANTHER" id="PTHR35011:SF10">
    <property type="entry name" value="TRAP TRANSPORTER SMALL PERMEASE PROTEIN"/>
    <property type="match status" value="1"/>
</dbReference>
<dbReference type="Proteomes" id="UP001620597">
    <property type="component" value="Unassembled WGS sequence"/>
</dbReference>
<sequence length="183" mass="20567">MKQLENWIGRLTIWIGCTILILMVLQIVIDVAMRSLLGAGFPATSELVSKYYMVAVSFLPIAYAEIRRRHVEATIFTDKLPPRAKLLVTLMGFILSLLVYAVLCWGTLVEAIANTSKGSYVESGVDMFYTWPSYWVLPVSFGLMVLVLLLRVITSTVELVTNRIQDHGHDPDMMNVTLAQVEE</sequence>
<evidence type="ECO:0000313" key="12">
    <source>
        <dbReference type="Proteomes" id="UP001620597"/>
    </source>
</evidence>
<feature type="domain" description="Tripartite ATP-independent periplasmic transporters DctQ component" evidence="10">
    <location>
        <begin position="23"/>
        <end position="154"/>
    </location>
</feature>
<gene>
    <name evidence="11" type="ORF">WG929_13960</name>
</gene>
<keyword evidence="6 9" id="KW-1133">Transmembrane helix</keyword>
<evidence type="ECO:0000256" key="2">
    <source>
        <dbReference type="ARBA" id="ARBA00022448"/>
    </source>
</evidence>
<evidence type="ECO:0000256" key="8">
    <source>
        <dbReference type="ARBA" id="ARBA00038436"/>
    </source>
</evidence>
<dbReference type="InterPro" id="IPR055348">
    <property type="entry name" value="DctQ"/>
</dbReference>
<dbReference type="EMBL" id="JBBKTX010000017">
    <property type="protein sequence ID" value="MFK4753516.1"/>
    <property type="molecule type" value="Genomic_DNA"/>
</dbReference>
<accession>A0ABW8NKY1</accession>
<keyword evidence="2 9" id="KW-0813">Transport</keyword>
<comment type="subunit">
    <text evidence="9">The complex comprises the extracytoplasmic solute receptor protein and the two transmembrane proteins.</text>
</comment>
<evidence type="ECO:0000256" key="4">
    <source>
        <dbReference type="ARBA" id="ARBA00022519"/>
    </source>
</evidence>
<feature type="transmembrane region" description="Helical" evidence="9">
    <location>
        <begin position="133"/>
        <end position="153"/>
    </location>
</feature>
<evidence type="ECO:0000256" key="5">
    <source>
        <dbReference type="ARBA" id="ARBA00022692"/>
    </source>
</evidence>
<feature type="transmembrane region" description="Helical" evidence="9">
    <location>
        <begin position="7"/>
        <end position="29"/>
    </location>
</feature>
<comment type="subcellular location">
    <subcellularLocation>
        <location evidence="1 9">Cell inner membrane</location>
        <topology evidence="1 9">Multi-pass membrane protein</topology>
    </subcellularLocation>
</comment>
<evidence type="ECO:0000256" key="3">
    <source>
        <dbReference type="ARBA" id="ARBA00022475"/>
    </source>
</evidence>
<dbReference type="InterPro" id="IPR007387">
    <property type="entry name" value="TRAP_DctQ"/>
</dbReference>
<protein>
    <recommendedName>
        <fullName evidence="9">TRAP transporter small permease protein</fullName>
    </recommendedName>
</protein>
<name>A0ABW8NKY1_9GAMM</name>
<comment type="function">
    <text evidence="9">Part of the tripartite ATP-independent periplasmic (TRAP) transport system.</text>
</comment>
<dbReference type="RefSeq" id="WP_416206546.1">
    <property type="nucleotide sequence ID" value="NZ_JBBKTX010000017.1"/>
</dbReference>
<keyword evidence="5 9" id="KW-0812">Transmembrane</keyword>
<keyword evidence="7 9" id="KW-0472">Membrane</keyword>
<proteinExistence type="inferred from homology"/>
<organism evidence="11 12">
    <name type="scientific">Oceanobacter antarcticus</name>
    <dbReference type="NCBI Taxonomy" id="3133425"/>
    <lineage>
        <taxon>Bacteria</taxon>
        <taxon>Pseudomonadati</taxon>
        <taxon>Pseudomonadota</taxon>
        <taxon>Gammaproteobacteria</taxon>
        <taxon>Oceanospirillales</taxon>
        <taxon>Oceanospirillaceae</taxon>
        <taxon>Oceanobacter</taxon>
    </lineage>
</organism>
<comment type="caution">
    <text evidence="11">The sequence shown here is derived from an EMBL/GenBank/DDBJ whole genome shotgun (WGS) entry which is preliminary data.</text>
</comment>
<keyword evidence="4 9" id="KW-0997">Cell inner membrane</keyword>
<reference evidence="11 12" key="1">
    <citation type="submission" date="2024-03" db="EMBL/GenBank/DDBJ databases">
        <title>High-quality draft genome sequence of Oceanobacter sp. wDCs-4.</title>
        <authorList>
            <person name="Dong C."/>
        </authorList>
    </citation>
    <scope>NUCLEOTIDE SEQUENCE [LARGE SCALE GENOMIC DNA]</scope>
    <source>
        <strain evidence="12">wDCs-4</strain>
    </source>
</reference>
<evidence type="ECO:0000256" key="7">
    <source>
        <dbReference type="ARBA" id="ARBA00023136"/>
    </source>
</evidence>
<feature type="transmembrane region" description="Helical" evidence="9">
    <location>
        <begin position="49"/>
        <end position="66"/>
    </location>
</feature>
<feature type="transmembrane region" description="Helical" evidence="9">
    <location>
        <begin position="86"/>
        <end position="113"/>
    </location>
</feature>